<dbReference type="OrthoDB" id="5522316at2"/>
<reference evidence="1 2" key="1">
    <citation type="submission" date="2015-09" db="EMBL/GenBank/DDBJ databases">
        <title>Sorangium comparison.</title>
        <authorList>
            <person name="Zaburannyi N."/>
            <person name="Bunk B."/>
            <person name="Overmann J."/>
            <person name="Mueller R."/>
        </authorList>
    </citation>
    <scope>NUCLEOTIDE SEQUENCE [LARGE SCALE GENOMIC DNA]</scope>
    <source>
        <strain evidence="1 2">So ceGT47</strain>
    </source>
</reference>
<dbReference type="Proteomes" id="UP000295781">
    <property type="component" value="Chromosome"/>
</dbReference>
<evidence type="ECO:0000313" key="1">
    <source>
        <dbReference type="EMBL" id="AUX20938.1"/>
    </source>
</evidence>
<organism evidence="1 2">
    <name type="scientific">Sorangium cellulosum</name>
    <name type="common">Polyangium cellulosum</name>
    <dbReference type="NCBI Taxonomy" id="56"/>
    <lineage>
        <taxon>Bacteria</taxon>
        <taxon>Pseudomonadati</taxon>
        <taxon>Myxococcota</taxon>
        <taxon>Polyangia</taxon>
        <taxon>Polyangiales</taxon>
        <taxon>Polyangiaceae</taxon>
        <taxon>Sorangium</taxon>
    </lineage>
</organism>
<dbReference type="AlphaFoldDB" id="A0A4P2PWR5"/>
<dbReference type="RefSeq" id="WP_129346327.1">
    <property type="nucleotide sequence ID" value="NZ_CP012670.1"/>
</dbReference>
<proteinExistence type="predicted"/>
<name>A0A4P2PWR5_SORCE</name>
<protein>
    <submittedName>
        <fullName evidence="1">Uncharacterized protein</fullName>
    </submittedName>
</protein>
<accession>A0A4P2PWR5</accession>
<dbReference type="EMBL" id="CP012670">
    <property type="protein sequence ID" value="AUX20938.1"/>
    <property type="molecule type" value="Genomic_DNA"/>
</dbReference>
<sequence length="106" mass="11723">MLEPKVRNTVAGLVGACRREEYAGECAPFLEALRGKDVFLVLWLEAKRPDDLLSMKAKVGAALKFKGLKPHVKWLNARVMTCRLDDYAGVIPGLTVTSLPQKRVEG</sequence>
<gene>
    <name evidence="1" type="ORF">SOCEGT47_014150</name>
</gene>
<evidence type="ECO:0000313" key="2">
    <source>
        <dbReference type="Proteomes" id="UP000295781"/>
    </source>
</evidence>